<proteinExistence type="predicted"/>
<protein>
    <submittedName>
        <fullName evidence="1">Uncharacterized protein</fullName>
    </submittedName>
</protein>
<keyword evidence="2" id="KW-1185">Reference proteome</keyword>
<evidence type="ECO:0000313" key="2">
    <source>
        <dbReference type="Proteomes" id="UP000499080"/>
    </source>
</evidence>
<organism evidence="1 2">
    <name type="scientific">Araneus ventricosus</name>
    <name type="common">Orbweaver spider</name>
    <name type="synonym">Epeira ventricosa</name>
    <dbReference type="NCBI Taxonomy" id="182803"/>
    <lineage>
        <taxon>Eukaryota</taxon>
        <taxon>Metazoa</taxon>
        <taxon>Ecdysozoa</taxon>
        <taxon>Arthropoda</taxon>
        <taxon>Chelicerata</taxon>
        <taxon>Arachnida</taxon>
        <taxon>Araneae</taxon>
        <taxon>Araneomorphae</taxon>
        <taxon>Entelegynae</taxon>
        <taxon>Araneoidea</taxon>
        <taxon>Araneidae</taxon>
        <taxon>Araneus</taxon>
    </lineage>
</organism>
<name>A0A4Y2EC02_ARAVE</name>
<gene>
    <name evidence="1" type="ORF">AVEN_66532_1</name>
</gene>
<dbReference type="OrthoDB" id="5326588at2759"/>
<accession>A0A4Y2EC02</accession>
<dbReference type="EMBL" id="BGPR01000557">
    <property type="protein sequence ID" value="GBM26297.1"/>
    <property type="molecule type" value="Genomic_DNA"/>
</dbReference>
<reference evidence="1 2" key="1">
    <citation type="journal article" date="2019" name="Sci. Rep.">
        <title>Orb-weaving spider Araneus ventricosus genome elucidates the spidroin gene catalogue.</title>
        <authorList>
            <person name="Kono N."/>
            <person name="Nakamura H."/>
            <person name="Ohtoshi R."/>
            <person name="Moran D.A.P."/>
            <person name="Shinohara A."/>
            <person name="Yoshida Y."/>
            <person name="Fujiwara M."/>
            <person name="Mori M."/>
            <person name="Tomita M."/>
            <person name="Arakawa K."/>
        </authorList>
    </citation>
    <scope>NUCLEOTIDE SEQUENCE [LARGE SCALE GENOMIC DNA]</scope>
</reference>
<evidence type="ECO:0000313" key="1">
    <source>
        <dbReference type="EMBL" id="GBM26297.1"/>
    </source>
</evidence>
<comment type="caution">
    <text evidence="1">The sequence shown here is derived from an EMBL/GenBank/DDBJ whole genome shotgun (WGS) entry which is preliminary data.</text>
</comment>
<dbReference type="AlphaFoldDB" id="A0A4Y2EC02"/>
<sequence length="127" mass="14288">MQKNNSDITSVCKFGKHKTESCECSTDINEKCMPVPETNSCHLKSYVEAIHRVTNTESRFPAVRVLRLGREFYRGKYGMTGSSHVWFPDLGDKLDDFGAEIWLKGAGIISISLLGEDIRLNVLDDSM</sequence>
<dbReference type="Proteomes" id="UP000499080">
    <property type="component" value="Unassembled WGS sequence"/>
</dbReference>